<dbReference type="InterPro" id="IPR011250">
    <property type="entry name" value="OMP/PagP_B-barrel"/>
</dbReference>
<dbReference type="Proteomes" id="UP001596060">
    <property type="component" value="Unassembled WGS sequence"/>
</dbReference>
<dbReference type="RefSeq" id="WP_245289505.1">
    <property type="nucleotide sequence ID" value="NZ_JBHSLU010000063.1"/>
</dbReference>
<feature type="chain" id="PRO_5045614122" evidence="1">
    <location>
        <begin position="23"/>
        <end position="201"/>
    </location>
</feature>
<accession>A0ABW0P445</accession>
<reference evidence="3" key="1">
    <citation type="journal article" date="2019" name="Int. J. Syst. Evol. Microbiol.">
        <title>The Global Catalogue of Microorganisms (GCM) 10K type strain sequencing project: providing services to taxonomists for standard genome sequencing and annotation.</title>
        <authorList>
            <consortium name="The Broad Institute Genomics Platform"/>
            <consortium name="The Broad Institute Genome Sequencing Center for Infectious Disease"/>
            <person name="Wu L."/>
            <person name="Ma J."/>
        </authorList>
    </citation>
    <scope>NUCLEOTIDE SEQUENCE [LARGE SCALE GENOMIC DNA]</scope>
    <source>
        <strain evidence="3">CCUG 43117</strain>
    </source>
</reference>
<protein>
    <submittedName>
        <fullName evidence="2">Outer membrane protein</fullName>
    </submittedName>
</protein>
<evidence type="ECO:0000256" key="1">
    <source>
        <dbReference type="SAM" id="SignalP"/>
    </source>
</evidence>
<evidence type="ECO:0000313" key="2">
    <source>
        <dbReference type="EMBL" id="MFC5507449.1"/>
    </source>
</evidence>
<evidence type="ECO:0000313" key="3">
    <source>
        <dbReference type="Proteomes" id="UP001596060"/>
    </source>
</evidence>
<keyword evidence="3" id="KW-1185">Reference proteome</keyword>
<proteinExistence type="predicted"/>
<name>A0ABW0P445_9HYPH</name>
<sequence length="201" mass="21140">MRVPLLSAAIAGALLLPGAARAQSWLPFDGFAPLPSFAWSQPTLAPGGVRWEGSYARISTGFNVTSSKRFGSSAGPTFGLEAGVMKREGNFVYGIVGALDYMPSFGGANTPGFGQASFTRDFAGAFQIKTGVLVTPDVLLYTKVGMAAANETYRWGATPWSAPFSRSDIALRPEARAGVEWAVTNNLTLGLEVGVVGQSLR</sequence>
<gene>
    <name evidence="2" type="ORF">ACFPN9_19590</name>
</gene>
<feature type="signal peptide" evidence="1">
    <location>
        <begin position="1"/>
        <end position="22"/>
    </location>
</feature>
<organism evidence="2 3">
    <name type="scientific">Bosea massiliensis</name>
    <dbReference type="NCBI Taxonomy" id="151419"/>
    <lineage>
        <taxon>Bacteria</taxon>
        <taxon>Pseudomonadati</taxon>
        <taxon>Pseudomonadota</taxon>
        <taxon>Alphaproteobacteria</taxon>
        <taxon>Hyphomicrobiales</taxon>
        <taxon>Boseaceae</taxon>
        <taxon>Bosea</taxon>
    </lineage>
</organism>
<dbReference type="SUPFAM" id="SSF56925">
    <property type="entry name" value="OMPA-like"/>
    <property type="match status" value="1"/>
</dbReference>
<keyword evidence="1" id="KW-0732">Signal</keyword>
<dbReference type="EMBL" id="JBHSLU010000063">
    <property type="protein sequence ID" value="MFC5507449.1"/>
    <property type="molecule type" value="Genomic_DNA"/>
</dbReference>
<comment type="caution">
    <text evidence="2">The sequence shown here is derived from an EMBL/GenBank/DDBJ whole genome shotgun (WGS) entry which is preliminary data.</text>
</comment>
<dbReference type="Gene3D" id="2.40.160.20">
    <property type="match status" value="1"/>
</dbReference>